<evidence type="ECO:0000256" key="5">
    <source>
        <dbReference type="ARBA" id="ARBA00022692"/>
    </source>
</evidence>
<keyword evidence="6 8" id="KW-1133">Transmembrane helix</keyword>
<dbReference type="HOGENOM" id="CLU_031275_2_1_9"/>
<feature type="transmembrane region" description="Helical" evidence="8">
    <location>
        <begin position="303"/>
        <end position="322"/>
    </location>
</feature>
<dbReference type="PANTHER" id="PTHR21716">
    <property type="entry name" value="TRANSMEMBRANE PROTEIN"/>
    <property type="match status" value="1"/>
</dbReference>
<evidence type="ECO:0000256" key="3">
    <source>
        <dbReference type="ARBA" id="ARBA00022448"/>
    </source>
</evidence>
<dbReference type="PATRIC" id="fig|86416.3.peg.1967"/>
<feature type="transmembrane region" description="Helical" evidence="8">
    <location>
        <begin position="170"/>
        <end position="200"/>
    </location>
</feature>
<keyword evidence="7 8" id="KW-0472">Membrane</keyword>
<name>R4K2R8_CLOPA</name>
<dbReference type="Pfam" id="PF01594">
    <property type="entry name" value="AI-2E_transport"/>
    <property type="match status" value="1"/>
</dbReference>
<dbReference type="OrthoDB" id="9793390at2"/>
<dbReference type="EMBL" id="CP003261">
    <property type="protein sequence ID" value="AGK96888.1"/>
    <property type="molecule type" value="Genomic_DNA"/>
</dbReference>
<comment type="similarity">
    <text evidence="2">Belongs to the autoinducer-2 exporter (AI-2E) (TC 2.A.86) family.</text>
</comment>
<dbReference type="STRING" id="86416.Clopa_1996"/>
<dbReference type="GO" id="GO:0055085">
    <property type="term" value="P:transmembrane transport"/>
    <property type="evidence" value="ECO:0007669"/>
    <property type="project" value="TreeGrafter"/>
</dbReference>
<sequence>MELNRKDIQKILEIVVIAILLFWGLQNLSKISFFLGGIFKILFPFLMGFCIAFILNVPMKVIENKLFPFNAKDKKGIKKKLRRPVSLILTVLIVLTIIMLVMLIVIPEIVRTLGVLSTSIPGFTVRVQEWYNNLVTMLPQFIPGAAVTKINWDNINKTMFGFLQNGTTSLLGYTVGIATSIFSGIFNFILGSIFAIYILAQKESLARQIKKVLYAYIPEGKADRIINISTLASKIFSSFLTGQCLDAMILGTMFFVTMSIFRFPYALMVGVLIAFTALIPLIGVLIGLFVGTFMIMVSSPVKAFWFIILFFVLQQIEGNLIYPRVVGSSVGLPGMWVLVAVTLGGSTMGIVGMLVSVPLCSVLYALLRESVVRNLKMKKISTEKLK</sequence>
<dbReference type="RefSeq" id="WP_015615196.1">
    <property type="nucleotide sequence ID" value="NC_021182.1"/>
</dbReference>
<feature type="transmembrane region" description="Helical" evidence="8">
    <location>
        <begin position="334"/>
        <end position="367"/>
    </location>
</feature>
<reference evidence="9 10" key="1">
    <citation type="submission" date="2012-01" db="EMBL/GenBank/DDBJ databases">
        <title>Complete sequence of chromosome of Clostridium pasteurianum BC1.</title>
        <authorList>
            <consortium name="US DOE Joint Genome Institute"/>
            <person name="Lucas S."/>
            <person name="Han J."/>
            <person name="Lapidus A."/>
            <person name="Cheng J.-F."/>
            <person name="Goodwin L."/>
            <person name="Pitluck S."/>
            <person name="Peters L."/>
            <person name="Mikhailova N."/>
            <person name="Teshima H."/>
            <person name="Detter J.C."/>
            <person name="Han C."/>
            <person name="Tapia R."/>
            <person name="Land M."/>
            <person name="Hauser L."/>
            <person name="Kyrpides N."/>
            <person name="Ivanova N."/>
            <person name="Pagani I."/>
            <person name="Dunn J."/>
            <person name="Taghavi S."/>
            <person name="Francis A."/>
            <person name="van der Lelie D."/>
            <person name="Woyke T."/>
        </authorList>
    </citation>
    <scope>NUCLEOTIDE SEQUENCE [LARGE SCALE GENOMIC DNA]</scope>
    <source>
        <strain evidence="9 10">BC1</strain>
    </source>
</reference>
<proteinExistence type="inferred from homology"/>
<evidence type="ECO:0000313" key="9">
    <source>
        <dbReference type="EMBL" id="AGK96888.1"/>
    </source>
</evidence>
<evidence type="ECO:0000256" key="8">
    <source>
        <dbReference type="SAM" id="Phobius"/>
    </source>
</evidence>
<keyword evidence="10" id="KW-1185">Reference proteome</keyword>
<accession>R4K2R8</accession>
<evidence type="ECO:0000256" key="1">
    <source>
        <dbReference type="ARBA" id="ARBA00004651"/>
    </source>
</evidence>
<dbReference type="PANTHER" id="PTHR21716:SF53">
    <property type="entry name" value="PERMEASE PERM-RELATED"/>
    <property type="match status" value="1"/>
</dbReference>
<gene>
    <name evidence="9" type="ORF">Clopa_1996</name>
</gene>
<comment type="subcellular location">
    <subcellularLocation>
        <location evidence="1">Cell membrane</location>
        <topology evidence="1">Multi-pass membrane protein</topology>
    </subcellularLocation>
</comment>
<evidence type="ECO:0000256" key="2">
    <source>
        <dbReference type="ARBA" id="ARBA00009773"/>
    </source>
</evidence>
<evidence type="ECO:0000256" key="4">
    <source>
        <dbReference type="ARBA" id="ARBA00022475"/>
    </source>
</evidence>
<feature type="transmembrane region" description="Helical" evidence="8">
    <location>
        <begin position="85"/>
        <end position="106"/>
    </location>
</feature>
<feature type="transmembrane region" description="Helical" evidence="8">
    <location>
        <begin position="267"/>
        <end position="291"/>
    </location>
</feature>
<keyword evidence="5 8" id="KW-0812">Transmembrane</keyword>
<feature type="transmembrane region" description="Helical" evidence="8">
    <location>
        <begin position="244"/>
        <end position="261"/>
    </location>
</feature>
<feature type="transmembrane region" description="Helical" evidence="8">
    <location>
        <begin position="31"/>
        <end position="55"/>
    </location>
</feature>
<dbReference type="KEGG" id="cpas:Clopa_1996"/>
<feature type="transmembrane region" description="Helical" evidence="8">
    <location>
        <begin position="7"/>
        <end position="25"/>
    </location>
</feature>
<dbReference type="eggNOG" id="COG0628">
    <property type="taxonomic scope" value="Bacteria"/>
</dbReference>
<evidence type="ECO:0000256" key="6">
    <source>
        <dbReference type="ARBA" id="ARBA00022989"/>
    </source>
</evidence>
<dbReference type="InterPro" id="IPR002549">
    <property type="entry name" value="AI-2E-like"/>
</dbReference>
<keyword evidence="4" id="KW-1003">Cell membrane</keyword>
<evidence type="ECO:0000313" key="10">
    <source>
        <dbReference type="Proteomes" id="UP000013523"/>
    </source>
</evidence>
<organism evidence="9 10">
    <name type="scientific">Clostridium pasteurianum BC1</name>
    <dbReference type="NCBI Taxonomy" id="86416"/>
    <lineage>
        <taxon>Bacteria</taxon>
        <taxon>Bacillati</taxon>
        <taxon>Bacillota</taxon>
        <taxon>Clostridia</taxon>
        <taxon>Eubacteriales</taxon>
        <taxon>Clostridiaceae</taxon>
        <taxon>Clostridium</taxon>
    </lineage>
</organism>
<keyword evidence="3" id="KW-0813">Transport</keyword>
<dbReference type="GO" id="GO:0005886">
    <property type="term" value="C:plasma membrane"/>
    <property type="evidence" value="ECO:0007669"/>
    <property type="project" value="UniProtKB-SubCell"/>
</dbReference>
<dbReference type="Proteomes" id="UP000013523">
    <property type="component" value="Chromosome"/>
</dbReference>
<protein>
    <submittedName>
        <fullName evidence="9">Putative permease</fullName>
    </submittedName>
</protein>
<dbReference type="AlphaFoldDB" id="R4K2R8"/>
<evidence type="ECO:0000256" key="7">
    <source>
        <dbReference type="ARBA" id="ARBA00023136"/>
    </source>
</evidence>